<evidence type="ECO:0000313" key="2">
    <source>
        <dbReference type="Proteomes" id="UP000002985"/>
    </source>
</evidence>
<dbReference type="AlphaFoldDB" id="I3IGG7"/>
<proteinExistence type="predicted"/>
<sequence>MLYLLSLPLLCTRLNDAIFRLFLFVAFRRLSYAFSSAPIQHDTCTPIPYVINSFSPLISFCYIANLKAFPIAVYRRRFFYKYYSIAFAIHTRLADGLA</sequence>
<gene>
    <name evidence="1" type="ORF">KSU1_A0045</name>
</gene>
<dbReference type="Proteomes" id="UP000002985">
    <property type="component" value="Unassembled WGS sequence"/>
</dbReference>
<name>I3IGG7_9BACT</name>
<comment type="caution">
    <text evidence="1">The sequence shown here is derived from an EMBL/GenBank/DDBJ whole genome shotgun (WGS) entry which is preliminary data.</text>
</comment>
<reference evidence="1 2" key="1">
    <citation type="journal article" date="2012" name="FEBS Lett.">
        <title>Anammox organism KSU-1 expresses a NirK-type copper-containing nitrite reductase instead of a NirS-type with cytochrome cd1.</title>
        <authorList>
            <person name="Hira D."/>
            <person name="Toh H."/>
            <person name="Migita C.T."/>
            <person name="Okubo H."/>
            <person name="Nishiyama T."/>
            <person name="Hattori M."/>
            <person name="Furukawa K."/>
            <person name="Fujii T."/>
        </authorList>
    </citation>
    <scope>NUCLEOTIDE SEQUENCE [LARGE SCALE GENOMIC DNA]</scope>
</reference>
<keyword evidence="2" id="KW-1185">Reference proteome</keyword>
<organism evidence="1 2">
    <name type="scientific">Candidatus Jettenia caeni</name>
    <dbReference type="NCBI Taxonomy" id="247490"/>
    <lineage>
        <taxon>Bacteria</taxon>
        <taxon>Pseudomonadati</taxon>
        <taxon>Planctomycetota</taxon>
        <taxon>Candidatus Brocadiia</taxon>
        <taxon>Candidatus Brocadiales</taxon>
        <taxon>Candidatus Brocadiaceae</taxon>
        <taxon>Candidatus Jettenia</taxon>
    </lineage>
</organism>
<dbReference type="EMBL" id="BAFH01000001">
    <property type="protein sequence ID" value="GAB60812.1"/>
    <property type="molecule type" value="Genomic_DNA"/>
</dbReference>
<evidence type="ECO:0000313" key="1">
    <source>
        <dbReference type="EMBL" id="GAB60812.1"/>
    </source>
</evidence>
<accession>I3IGG7</accession>
<protein>
    <submittedName>
        <fullName evidence="1">Uncharacterized protein</fullName>
    </submittedName>
</protein>